<evidence type="ECO:0000256" key="2">
    <source>
        <dbReference type="ARBA" id="ARBA00006889"/>
    </source>
</evidence>
<dbReference type="Ensembl" id="ENSSHAT00000026466.1">
    <property type="protein sequence ID" value="ENSSHAP00000023915.1"/>
    <property type="gene ID" value="ENSSHAG00000025157.1"/>
</dbReference>
<evidence type="ECO:0000256" key="4">
    <source>
        <dbReference type="ARBA" id="ARBA00022729"/>
    </source>
</evidence>
<dbReference type="InParanoid" id="A0A7N4NIJ0"/>
<gene>
    <name evidence="8" type="primary">LOC100931539</name>
</gene>
<evidence type="ECO:0000256" key="1">
    <source>
        <dbReference type="ARBA" id="ARBA00004613"/>
    </source>
</evidence>
<proteinExistence type="inferred from homology"/>
<dbReference type="FunCoup" id="A0A7N4NIJ0">
    <property type="interactions" value="165"/>
</dbReference>
<dbReference type="GeneTree" id="ENSGT01050000244868"/>
<dbReference type="InterPro" id="IPR012674">
    <property type="entry name" value="Calycin"/>
</dbReference>
<organism evidence="8 9">
    <name type="scientific">Sarcophilus harrisii</name>
    <name type="common">Tasmanian devil</name>
    <name type="synonym">Sarcophilus laniarius</name>
    <dbReference type="NCBI Taxonomy" id="9305"/>
    <lineage>
        <taxon>Eukaryota</taxon>
        <taxon>Metazoa</taxon>
        <taxon>Chordata</taxon>
        <taxon>Craniata</taxon>
        <taxon>Vertebrata</taxon>
        <taxon>Euteleostomi</taxon>
        <taxon>Mammalia</taxon>
        <taxon>Metatheria</taxon>
        <taxon>Dasyuromorphia</taxon>
        <taxon>Dasyuridae</taxon>
        <taxon>Sarcophilus</taxon>
    </lineage>
</organism>
<accession>A0A7N4NIJ0</accession>
<keyword evidence="9" id="KW-1185">Reference proteome</keyword>
<protein>
    <recommendedName>
        <fullName evidence="7">Lipocalin/cytosolic fatty-acid binding domain-containing protein</fullName>
    </recommendedName>
</protein>
<dbReference type="PANTHER" id="PTHR11430:SF124">
    <property type="entry name" value="LIPOCALIN 1-LIKE PROTEIN 1-RELATED"/>
    <property type="match status" value="1"/>
</dbReference>
<dbReference type="GeneID" id="100931539"/>
<keyword evidence="4 6" id="KW-0732">Signal</keyword>
<evidence type="ECO:0000313" key="8">
    <source>
        <dbReference type="Ensembl" id="ENSSHAP00000023915.1"/>
    </source>
</evidence>
<dbReference type="OrthoDB" id="9447591at2759"/>
<evidence type="ECO:0000256" key="3">
    <source>
        <dbReference type="ARBA" id="ARBA00022525"/>
    </source>
</evidence>
<evidence type="ECO:0000313" key="9">
    <source>
        <dbReference type="Proteomes" id="UP000007648"/>
    </source>
</evidence>
<keyword evidence="3" id="KW-0964">Secreted</keyword>
<dbReference type="GO" id="GO:0005615">
    <property type="term" value="C:extracellular space"/>
    <property type="evidence" value="ECO:0007669"/>
    <property type="project" value="TreeGrafter"/>
</dbReference>
<comment type="similarity">
    <text evidence="2">Belongs to the calycin superfamily. Lipocalin family.</text>
</comment>
<dbReference type="KEGG" id="shr:100931539"/>
<reference evidence="8" key="3">
    <citation type="submission" date="2025-09" db="UniProtKB">
        <authorList>
            <consortium name="Ensembl"/>
        </authorList>
    </citation>
    <scope>IDENTIFICATION</scope>
</reference>
<dbReference type="Proteomes" id="UP000007648">
    <property type="component" value="Unassembled WGS sequence"/>
</dbReference>
<dbReference type="InterPro" id="IPR000566">
    <property type="entry name" value="Lipocln_cytosolic_FA-bd_dom"/>
</dbReference>
<dbReference type="PRINTS" id="PR01175">
    <property type="entry name" value="VNEBNERGLAND"/>
</dbReference>
<dbReference type="InterPro" id="IPR002345">
    <property type="entry name" value="Lipocalin"/>
</dbReference>
<dbReference type="Pfam" id="PF00061">
    <property type="entry name" value="Lipocalin"/>
    <property type="match status" value="1"/>
</dbReference>
<dbReference type="Gene3D" id="2.40.128.20">
    <property type="match status" value="1"/>
</dbReference>
<feature type="chain" id="PRO_5029768324" description="Lipocalin/cytosolic fatty-acid binding domain-containing protein" evidence="6">
    <location>
        <begin position="19"/>
        <end position="172"/>
    </location>
</feature>
<dbReference type="AlphaFoldDB" id="A0A7N4NIJ0"/>
<feature type="signal peptide" evidence="6">
    <location>
        <begin position="1"/>
        <end position="18"/>
    </location>
</feature>
<dbReference type="GO" id="GO:0036094">
    <property type="term" value="F:small molecule binding"/>
    <property type="evidence" value="ECO:0007669"/>
    <property type="project" value="InterPro"/>
</dbReference>
<dbReference type="InterPro" id="IPR002450">
    <property type="entry name" value="von_Ebner_gland"/>
</dbReference>
<evidence type="ECO:0000256" key="5">
    <source>
        <dbReference type="ARBA" id="ARBA00022743"/>
    </source>
</evidence>
<feature type="domain" description="Lipocalin/cytosolic fatty-acid binding" evidence="7">
    <location>
        <begin position="29"/>
        <end position="164"/>
    </location>
</feature>
<dbReference type="RefSeq" id="XP_003759164.2">
    <property type="nucleotide sequence ID" value="XM_003759116.3"/>
</dbReference>
<dbReference type="PANTHER" id="PTHR11430">
    <property type="entry name" value="LIPOCALIN"/>
    <property type="match status" value="1"/>
</dbReference>
<name>A0A7N4NIJ0_SARHA</name>
<evidence type="ECO:0000259" key="7">
    <source>
        <dbReference type="Pfam" id="PF00061"/>
    </source>
</evidence>
<dbReference type="SUPFAM" id="SSF50814">
    <property type="entry name" value="Lipocalins"/>
    <property type="match status" value="1"/>
</dbReference>
<keyword evidence="5" id="KW-0494">Milk protein</keyword>
<sequence length="172" mass="19371">MKILFLTIVLSLFSILQAQETSPTERFGGTYVVKAIVADIAREKPKDMSPLTITNLDNGNLEVKFTFNEHGKCKEIKKTLEKTNNPKLFSVVSSEGKHQVLIEETSVRDHWIILCEVELHGKHIKVAKLVGPSTEENPQAFADYKKFVNIKGFNEEKINFPIQAEACTPEQA</sequence>
<reference evidence="8" key="2">
    <citation type="submission" date="2025-08" db="UniProtKB">
        <authorList>
            <consortium name="Ensembl"/>
        </authorList>
    </citation>
    <scope>IDENTIFICATION</scope>
</reference>
<evidence type="ECO:0000256" key="6">
    <source>
        <dbReference type="SAM" id="SignalP"/>
    </source>
</evidence>
<comment type="subcellular location">
    <subcellularLocation>
        <location evidence="1">Secreted</location>
    </subcellularLocation>
</comment>
<reference evidence="8 9" key="1">
    <citation type="journal article" date="2011" name="Proc. Natl. Acad. Sci. U.S.A.">
        <title>Genetic diversity and population structure of the endangered marsupial Sarcophilus harrisii (Tasmanian devil).</title>
        <authorList>
            <person name="Miller W."/>
            <person name="Hayes V.M."/>
            <person name="Ratan A."/>
            <person name="Petersen D.C."/>
            <person name="Wittekindt N.E."/>
            <person name="Miller J."/>
            <person name="Walenz B."/>
            <person name="Knight J."/>
            <person name="Qi J."/>
            <person name="Zhao F."/>
            <person name="Wang Q."/>
            <person name="Bedoya-Reina O.C."/>
            <person name="Katiyar N."/>
            <person name="Tomsho L.P."/>
            <person name="Kasson L.M."/>
            <person name="Hardie R.A."/>
            <person name="Woodbridge P."/>
            <person name="Tindall E.A."/>
            <person name="Bertelsen M.F."/>
            <person name="Dixon D."/>
            <person name="Pyecroft S."/>
            <person name="Helgen K.M."/>
            <person name="Lesk A.M."/>
            <person name="Pringle T.H."/>
            <person name="Patterson N."/>
            <person name="Zhang Y."/>
            <person name="Kreiss A."/>
            <person name="Woods G.M."/>
            <person name="Jones M.E."/>
            <person name="Schuster S.C."/>
        </authorList>
    </citation>
    <scope>NUCLEOTIDE SEQUENCE [LARGE SCALE GENOMIC DNA]</scope>
</reference>